<accession>A0A9D3YJ10</accession>
<dbReference type="EMBL" id="JAIWYP010000015">
    <property type="protein sequence ID" value="KAH3699684.1"/>
    <property type="molecule type" value="Genomic_DNA"/>
</dbReference>
<evidence type="ECO:0000313" key="3">
    <source>
        <dbReference type="Proteomes" id="UP000828390"/>
    </source>
</evidence>
<protein>
    <submittedName>
        <fullName evidence="2">Uncharacterized protein</fullName>
    </submittedName>
</protein>
<dbReference type="Proteomes" id="UP000828390">
    <property type="component" value="Unassembled WGS sequence"/>
</dbReference>
<sequence length="177" mass="19099">MSSYNKSSKGKSQNLTPLLGEARSGSDRHHLSHNTMPFKCLLQSAGSVGPIMSFLSIFQLACLAKVLTGLVERTVPFASGCVLLQLKSTQALATLLSRGTFFLGKVAVRALSPSNMRSVHGHIAGIPESQDLMELQTSLSFNPAIPVSDLLITNLERIEPYRPAPPGFLRLLIIVQS</sequence>
<dbReference type="AlphaFoldDB" id="A0A9D3YJ10"/>
<feature type="compositionally biased region" description="Polar residues" evidence="1">
    <location>
        <begin position="1"/>
        <end position="16"/>
    </location>
</feature>
<organism evidence="2 3">
    <name type="scientific">Dreissena polymorpha</name>
    <name type="common">Zebra mussel</name>
    <name type="synonym">Mytilus polymorpha</name>
    <dbReference type="NCBI Taxonomy" id="45954"/>
    <lineage>
        <taxon>Eukaryota</taxon>
        <taxon>Metazoa</taxon>
        <taxon>Spiralia</taxon>
        <taxon>Lophotrochozoa</taxon>
        <taxon>Mollusca</taxon>
        <taxon>Bivalvia</taxon>
        <taxon>Autobranchia</taxon>
        <taxon>Heteroconchia</taxon>
        <taxon>Euheterodonta</taxon>
        <taxon>Imparidentia</taxon>
        <taxon>Neoheterodontei</taxon>
        <taxon>Myida</taxon>
        <taxon>Dreissenoidea</taxon>
        <taxon>Dreissenidae</taxon>
        <taxon>Dreissena</taxon>
    </lineage>
</organism>
<gene>
    <name evidence="2" type="ORF">DPMN_074644</name>
</gene>
<reference evidence="2" key="2">
    <citation type="submission" date="2020-11" db="EMBL/GenBank/DDBJ databases">
        <authorList>
            <person name="McCartney M.A."/>
            <person name="Auch B."/>
            <person name="Kono T."/>
            <person name="Mallez S."/>
            <person name="Becker A."/>
            <person name="Gohl D.M."/>
            <person name="Silverstein K.A.T."/>
            <person name="Koren S."/>
            <person name="Bechman K.B."/>
            <person name="Herman A."/>
            <person name="Abrahante J.E."/>
            <person name="Garbe J."/>
        </authorList>
    </citation>
    <scope>NUCLEOTIDE SEQUENCE</scope>
    <source>
        <strain evidence="2">Duluth1</strain>
        <tissue evidence="2">Whole animal</tissue>
    </source>
</reference>
<proteinExistence type="predicted"/>
<comment type="caution">
    <text evidence="2">The sequence shown here is derived from an EMBL/GenBank/DDBJ whole genome shotgun (WGS) entry which is preliminary data.</text>
</comment>
<keyword evidence="3" id="KW-1185">Reference proteome</keyword>
<name>A0A9D3YJ10_DREPO</name>
<evidence type="ECO:0000313" key="2">
    <source>
        <dbReference type="EMBL" id="KAH3699684.1"/>
    </source>
</evidence>
<evidence type="ECO:0000256" key="1">
    <source>
        <dbReference type="SAM" id="MobiDB-lite"/>
    </source>
</evidence>
<reference evidence="2" key="1">
    <citation type="journal article" date="2019" name="bioRxiv">
        <title>The Genome of the Zebra Mussel, Dreissena polymorpha: A Resource for Invasive Species Research.</title>
        <authorList>
            <person name="McCartney M.A."/>
            <person name="Auch B."/>
            <person name="Kono T."/>
            <person name="Mallez S."/>
            <person name="Zhang Y."/>
            <person name="Obille A."/>
            <person name="Becker A."/>
            <person name="Abrahante J.E."/>
            <person name="Garbe J."/>
            <person name="Badalamenti J.P."/>
            <person name="Herman A."/>
            <person name="Mangelson H."/>
            <person name="Liachko I."/>
            <person name="Sullivan S."/>
            <person name="Sone E.D."/>
            <person name="Koren S."/>
            <person name="Silverstein K.A.T."/>
            <person name="Beckman K.B."/>
            <person name="Gohl D.M."/>
        </authorList>
    </citation>
    <scope>NUCLEOTIDE SEQUENCE</scope>
    <source>
        <strain evidence="2">Duluth1</strain>
        <tissue evidence="2">Whole animal</tissue>
    </source>
</reference>
<feature type="region of interest" description="Disordered" evidence="1">
    <location>
        <begin position="1"/>
        <end position="29"/>
    </location>
</feature>